<dbReference type="Proteomes" id="UP000504617">
    <property type="component" value="Unplaced"/>
</dbReference>
<keyword evidence="2" id="KW-1185">Reference proteome</keyword>
<keyword evidence="1" id="KW-0732">Signal</keyword>
<dbReference type="RefSeq" id="XP_013910061.1">
    <property type="nucleotide sequence ID" value="XM_014054586.1"/>
</dbReference>
<dbReference type="OrthoDB" id="7940501at2759"/>
<dbReference type="AlphaFoldDB" id="A0A6I9X730"/>
<accession>A0A6I9X730</accession>
<reference evidence="3" key="1">
    <citation type="submission" date="2025-08" db="UniProtKB">
        <authorList>
            <consortium name="RefSeq"/>
        </authorList>
    </citation>
    <scope>IDENTIFICATION</scope>
    <source>
        <tissue evidence="3">Skeletal muscle</tissue>
    </source>
</reference>
<dbReference type="GeneID" id="106539724"/>
<protein>
    <submittedName>
        <fullName evidence="3">Angiopoietin-related protein 5-like</fullName>
    </submittedName>
</protein>
<feature type="signal peptide" evidence="1">
    <location>
        <begin position="1"/>
        <end position="21"/>
    </location>
</feature>
<proteinExistence type="predicted"/>
<gene>
    <name evidence="3" type="primary">LOC106539724</name>
</gene>
<feature type="chain" id="PRO_5026950170" evidence="1">
    <location>
        <begin position="22"/>
        <end position="128"/>
    </location>
</feature>
<dbReference type="KEGG" id="tsr:106539724"/>
<sequence length="128" mass="14445">MIYPNRSTSLIFLNIIFLIWADSIVHSVEPCSATGNSTATVVMESASLITKNLSTDNLEKKKSEASSDSQPKLLREEKHYMCRKLQNSLIEYARSTKKMIRNMMDDHQSSLDYLSNQNSTLVHAFIAG</sequence>
<name>A0A6I9X730_9SAUR</name>
<evidence type="ECO:0000313" key="2">
    <source>
        <dbReference type="Proteomes" id="UP000504617"/>
    </source>
</evidence>
<evidence type="ECO:0000256" key="1">
    <source>
        <dbReference type="SAM" id="SignalP"/>
    </source>
</evidence>
<organism evidence="2 3">
    <name type="scientific">Thamnophis sirtalis</name>
    <dbReference type="NCBI Taxonomy" id="35019"/>
    <lineage>
        <taxon>Eukaryota</taxon>
        <taxon>Metazoa</taxon>
        <taxon>Chordata</taxon>
        <taxon>Craniata</taxon>
        <taxon>Vertebrata</taxon>
        <taxon>Euteleostomi</taxon>
        <taxon>Lepidosauria</taxon>
        <taxon>Squamata</taxon>
        <taxon>Bifurcata</taxon>
        <taxon>Unidentata</taxon>
        <taxon>Episquamata</taxon>
        <taxon>Toxicofera</taxon>
        <taxon>Serpentes</taxon>
        <taxon>Colubroidea</taxon>
        <taxon>Colubridae</taxon>
        <taxon>Natricinae</taxon>
        <taxon>Thamnophis</taxon>
    </lineage>
</organism>
<evidence type="ECO:0000313" key="3">
    <source>
        <dbReference type="RefSeq" id="XP_013910061.1"/>
    </source>
</evidence>